<dbReference type="EMBL" id="JASAOG010000227">
    <property type="protein sequence ID" value="KAK0043009.1"/>
    <property type="molecule type" value="Genomic_DNA"/>
</dbReference>
<organism evidence="2 3">
    <name type="scientific">Biomphalaria pfeifferi</name>
    <name type="common">Bloodfluke planorb</name>
    <name type="synonym">Freshwater snail</name>
    <dbReference type="NCBI Taxonomy" id="112525"/>
    <lineage>
        <taxon>Eukaryota</taxon>
        <taxon>Metazoa</taxon>
        <taxon>Spiralia</taxon>
        <taxon>Lophotrochozoa</taxon>
        <taxon>Mollusca</taxon>
        <taxon>Gastropoda</taxon>
        <taxon>Heterobranchia</taxon>
        <taxon>Euthyneura</taxon>
        <taxon>Panpulmonata</taxon>
        <taxon>Hygrophila</taxon>
        <taxon>Lymnaeoidea</taxon>
        <taxon>Planorbidae</taxon>
        <taxon>Biomphalaria</taxon>
    </lineage>
</organism>
<dbReference type="Proteomes" id="UP001233172">
    <property type="component" value="Unassembled WGS sequence"/>
</dbReference>
<dbReference type="InterPro" id="IPR007110">
    <property type="entry name" value="Ig-like_dom"/>
</dbReference>
<dbReference type="InterPro" id="IPR013783">
    <property type="entry name" value="Ig-like_fold"/>
</dbReference>
<gene>
    <name evidence="2" type="ORF">Bpfe_027591</name>
</gene>
<dbReference type="AlphaFoldDB" id="A0AAD8EY44"/>
<dbReference type="PROSITE" id="PS50835">
    <property type="entry name" value="IG_LIKE"/>
    <property type="match status" value="1"/>
</dbReference>
<dbReference type="InterPro" id="IPR036179">
    <property type="entry name" value="Ig-like_dom_sf"/>
</dbReference>
<proteinExistence type="predicted"/>
<evidence type="ECO:0000313" key="3">
    <source>
        <dbReference type="Proteomes" id="UP001233172"/>
    </source>
</evidence>
<keyword evidence="3" id="KW-1185">Reference proteome</keyword>
<feature type="non-terminal residue" evidence="2">
    <location>
        <position position="1"/>
    </location>
</feature>
<evidence type="ECO:0000259" key="1">
    <source>
        <dbReference type="PROSITE" id="PS50835"/>
    </source>
</evidence>
<name>A0AAD8EY44_BIOPF</name>
<protein>
    <recommendedName>
        <fullName evidence="1">Ig-like domain-containing protein</fullName>
    </recommendedName>
</protein>
<dbReference type="Gene3D" id="2.60.40.10">
    <property type="entry name" value="Immunoglobulins"/>
    <property type="match status" value="1"/>
</dbReference>
<feature type="domain" description="Ig-like" evidence="1">
    <location>
        <begin position="1"/>
        <end position="76"/>
    </location>
</feature>
<evidence type="ECO:0000313" key="2">
    <source>
        <dbReference type="EMBL" id="KAK0043009.1"/>
    </source>
</evidence>
<dbReference type="SUPFAM" id="SSF48726">
    <property type="entry name" value="Immunoglobulin"/>
    <property type="match status" value="1"/>
</dbReference>
<feature type="non-terminal residue" evidence="2">
    <location>
        <position position="105"/>
    </location>
</feature>
<accession>A0AAD8EY44</accession>
<reference evidence="2" key="1">
    <citation type="journal article" date="2023" name="PLoS Negl. Trop. Dis.">
        <title>A genome sequence for Biomphalaria pfeifferi, the major vector snail for the human-infecting parasite Schistosoma mansoni.</title>
        <authorList>
            <person name="Bu L."/>
            <person name="Lu L."/>
            <person name="Laidemitt M.R."/>
            <person name="Zhang S.M."/>
            <person name="Mutuku M."/>
            <person name="Mkoji G."/>
            <person name="Steinauer M."/>
            <person name="Loker E.S."/>
        </authorList>
    </citation>
    <scope>NUCLEOTIDE SEQUENCE</scope>
    <source>
        <strain evidence="2">KasaAsao</strain>
    </source>
</reference>
<reference evidence="2" key="2">
    <citation type="submission" date="2023-04" db="EMBL/GenBank/DDBJ databases">
        <authorList>
            <person name="Bu L."/>
            <person name="Lu L."/>
            <person name="Laidemitt M.R."/>
            <person name="Zhang S.M."/>
            <person name="Mutuku M."/>
            <person name="Mkoji G."/>
            <person name="Steinauer M."/>
            <person name="Loker E.S."/>
        </authorList>
    </citation>
    <scope>NUCLEOTIDE SEQUENCE</scope>
    <source>
        <strain evidence="2">KasaAsao</strain>
        <tissue evidence="2">Whole Snail</tissue>
    </source>
</reference>
<sequence length="105" mass="11822">GPASLQAVWKRNDEDYPYPNNITNSNPSSSVVSGCNTYIYSSELKFYLEESDNGNTYICVVTEGNNERSRKMFTIEVISTVTLVLLFSMSNGKCDETRPFSIRTD</sequence>
<comment type="caution">
    <text evidence="2">The sequence shown here is derived from an EMBL/GenBank/DDBJ whole genome shotgun (WGS) entry which is preliminary data.</text>
</comment>